<dbReference type="OrthoDB" id="3261031at2759"/>
<protein>
    <recommendedName>
        <fullName evidence="2">SWIM-type domain-containing protein</fullName>
    </recommendedName>
</protein>
<feature type="non-terminal residue" evidence="3">
    <location>
        <position position="1"/>
    </location>
</feature>
<evidence type="ECO:0000256" key="1">
    <source>
        <dbReference type="PROSITE-ProRule" id="PRU00325"/>
    </source>
</evidence>
<reference evidence="3 4" key="1">
    <citation type="journal article" date="2019" name="Nat. Ecol. Evol.">
        <title>Megaphylogeny resolves global patterns of mushroom evolution.</title>
        <authorList>
            <person name="Varga T."/>
            <person name="Krizsan K."/>
            <person name="Foldi C."/>
            <person name="Dima B."/>
            <person name="Sanchez-Garcia M."/>
            <person name="Sanchez-Ramirez S."/>
            <person name="Szollosi G.J."/>
            <person name="Szarkandi J.G."/>
            <person name="Papp V."/>
            <person name="Albert L."/>
            <person name="Andreopoulos W."/>
            <person name="Angelini C."/>
            <person name="Antonin V."/>
            <person name="Barry K.W."/>
            <person name="Bougher N.L."/>
            <person name="Buchanan P."/>
            <person name="Buyck B."/>
            <person name="Bense V."/>
            <person name="Catcheside P."/>
            <person name="Chovatia M."/>
            <person name="Cooper J."/>
            <person name="Damon W."/>
            <person name="Desjardin D."/>
            <person name="Finy P."/>
            <person name="Geml J."/>
            <person name="Haridas S."/>
            <person name="Hughes K."/>
            <person name="Justo A."/>
            <person name="Karasinski D."/>
            <person name="Kautmanova I."/>
            <person name="Kiss B."/>
            <person name="Kocsube S."/>
            <person name="Kotiranta H."/>
            <person name="LaButti K.M."/>
            <person name="Lechner B.E."/>
            <person name="Liimatainen K."/>
            <person name="Lipzen A."/>
            <person name="Lukacs Z."/>
            <person name="Mihaltcheva S."/>
            <person name="Morgado L.N."/>
            <person name="Niskanen T."/>
            <person name="Noordeloos M.E."/>
            <person name="Ohm R.A."/>
            <person name="Ortiz-Santana B."/>
            <person name="Ovrebo C."/>
            <person name="Racz N."/>
            <person name="Riley R."/>
            <person name="Savchenko A."/>
            <person name="Shiryaev A."/>
            <person name="Soop K."/>
            <person name="Spirin V."/>
            <person name="Szebenyi C."/>
            <person name="Tomsovsky M."/>
            <person name="Tulloss R.E."/>
            <person name="Uehling J."/>
            <person name="Grigoriev I.V."/>
            <person name="Vagvolgyi C."/>
            <person name="Papp T."/>
            <person name="Martin F.M."/>
            <person name="Miettinen O."/>
            <person name="Hibbett D.S."/>
            <person name="Nagy L.G."/>
        </authorList>
    </citation>
    <scope>NUCLEOTIDE SEQUENCE [LARGE SCALE GENOMIC DNA]</scope>
    <source>
        <strain evidence="3 4">CBS 166.37</strain>
    </source>
</reference>
<feature type="domain" description="SWIM-type" evidence="2">
    <location>
        <begin position="147"/>
        <end position="182"/>
    </location>
</feature>
<dbReference type="STRING" id="68775.A0A5C3LDZ4"/>
<organism evidence="3 4">
    <name type="scientific">Crucibulum laeve</name>
    <dbReference type="NCBI Taxonomy" id="68775"/>
    <lineage>
        <taxon>Eukaryota</taxon>
        <taxon>Fungi</taxon>
        <taxon>Dikarya</taxon>
        <taxon>Basidiomycota</taxon>
        <taxon>Agaricomycotina</taxon>
        <taxon>Agaricomycetes</taxon>
        <taxon>Agaricomycetidae</taxon>
        <taxon>Agaricales</taxon>
        <taxon>Agaricineae</taxon>
        <taxon>Nidulariaceae</taxon>
        <taxon>Crucibulum</taxon>
    </lineage>
</organism>
<name>A0A5C3LDZ4_9AGAR</name>
<dbReference type="EMBL" id="ML214014">
    <property type="protein sequence ID" value="TFK31028.1"/>
    <property type="molecule type" value="Genomic_DNA"/>
</dbReference>
<keyword evidence="1" id="KW-0863">Zinc-finger</keyword>
<evidence type="ECO:0000313" key="3">
    <source>
        <dbReference type="EMBL" id="TFK31028.1"/>
    </source>
</evidence>
<dbReference type="Proteomes" id="UP000308652">
    <property type="component" value="Unassembled WGS sequence"/>
</dbReference>
<proteinExistence type="predicted"/>
<keyword evidence="4" id="KW-1185">Reference proteome</keyword>
<keyword evidence="1" id="KW-0479">Metal-binding</keyword>
<evidence type="ECO:0000313" key="4">
    <source>
        <dbReference type="Proteomes" id="UP000308652"/>
    </source>
</evidence>
<dbReference type="PROSITE" id="PS50966">
    <property type="entry name" value="ZF_SWIM"/>
    <property type="match status" value="1"/>
</dbReference>
<accession>A0A5C3LDZ4</accession>
<dbReference type="InterPro" id="IPR007527">
    <property type="entry name" value="Znf_SWIM"/>
</dbReference>
<gene>
    <name evidence="3" type="ORF">BDQ12DRAFT_619693</name>
</gene>
<evidence type="ECO:0000259" key="2">
    <source>
        <dbReference type="PROSITE" id="PS50966"/>
    </source>
</evidence>
<keyword evidence="1" id="KW-0862">Zinc</keyword>
<dbReference type="AlphaFoldDB" id="A0A5C3LDZ4"/>
<dbReference type="GO" id="GO:0008270">
    <property type="term" value="F:zinc ion binding"/>
    <property type="evidence" value="ECO:0007669"/>
    <property type="project" value="UniProtKB-KW"/>
</dbReference>
<sequence length="203" mass="23501">ISNIFTAGVRTNGRVESENRVNKGLLNAKTTLMQMFTIVNERSTGQTEKEMRNVKEVLFPGPLKILWQHAGPFALNTAYREMEASVFYDVTSLVLPDGMTTWHMINNFKNDKTRISTQWLLQLVAQHGLRVKHLFRIMHVGTGSTHYITLLEDGYRYICDCCMGINLGIPCRHYFKLLTRMSSLRFHIGLVRAWYFISISIYY</sequence>